<name>A0A6B0QZK1_9CETA</name>
<evidence type="ECO:0000313" key="1">
    <source>
        <dbReference type="EMBL" id="MXQ80723.1"/>
    </source>
</evidence>
<dbReference type="EMBL" id="VBQZ03000005">
    <property type="protein sequence ID" value="MXQ80723.1"/>
    <property type="molecule type" value="Genomic_DNA"/>
</dbReference>
<dbReference type="AlphaFoldDB" id="A0A6B0QZK1"/>
<sequence length="101" mass="10823">MARLVLSLEVTIFSEAKELMAFPCCTWTASHKSAAKAQTGFASFSSGRASYPGSPGPGENQTLPNHKSRALVTFSVIRVKTVSVETAQEDEIQVKDSGSRC</sequence>
<accession>A0A6B0QZK1</accession>
<gene>
    <name evidence="1" type="ORF">E5288_WYG009157</name>
</gene>
<keyword evidence="2" id="KW-1185">Reference proteome</keyword>
<comment type="caution">
    <text evidence="1">The sequence shown here is derived from an EMBL/GenBank/DDBJ whole genome shotgun (WGS) entry which is preliminary data.</text>
</comment>
<evidence type="ECO:0000313" key="2">
    <source>
        <dbReference type="Proteomes" id="UP000322234"/>
    </source>
</evidence>
<dbReference type="Proteomes" id="UP000322234">
    <property type="component" value="Unassembled WGS sequence"/>
</dbReference>
<proteinExistence type="predicted"/>
<protein>
    <submittedName>
        <fullName evidence="1">Uncharacterized protein</fullName>
    </submittedName>
</protein>
<organism evidence="1 2">
    <name type="scientific">Bos mutus</name>
    <name type="common">wild yak</name>
    <dbReference type="NCBI Taxonomy" id="72004"/>
    <lineage>
        <taxon>Eukaryota</taxon>
        <taxon>Metazoa</taxon>
        <taxon>Chordata</taxon>
        <taxon>Craniata</taxon>
        <taxon>Vertebrata</taxon>
        <taxon>Euteleostomi</taxon>
        <taxon>Mammalia</taxon>
        <taxon>Eutheria</taxon>
        <taxon>Laurasiatheria</taxon>
        <taxon>Artiodactyla</taxon>
        <taxon>Ruminantia</taxon>
        <taxon>Pecora</taxon>
        <taxon>Bovidae</taxon>
        <taxon>Bovinae</taxon>
        <taxon>Bos</taxon>
    </lineage>
</organism>
<reference evidence="1" key="1">
    <citation type="submission" date="2019-10" db="EMBL/GenBank/DDBJ databases">
        <title>The sequence and de novo assembly of the wild yak genome.</title>
        <authorList>
            <person name="Liu Y."/>
        </authorList>
    </citation>
    <scope>NUCLEOTIDE SEQUENCE [LARGE SCALE GENOMIC DNA]</scope>
    <source>
        <strain evidence="1">WY2019</strain>
    </source>
</reference>